<organism evidence="1 2">
    <name type="scientific">Pseudocercospora eumusae</name>
    <dbReference type="NCBI Taxonomy" id="321146"/>
    <lineage>
        <taxon>Eukaryota</taxon>
        <taxon>Fungi</taxon>
        <taxon>Dikarya</taxon>
        <taxon>Ascomycota</taxon>
        <taxon>Pezizomycotina</taxon>
        <taxon>Dothideomycetes</taxon>
        <taxon>Dothideomycetidae</taxon>
        <taxon>Mycosphaerellales</taxon>
        <taxon>Mycosphaerellaceae</taxon>
        <taxon>Pseudocercospora</taxon>
    </lineage>
</organism>
<evidence type="ECO:0000313" key="2">
    <source>
        <dbReference type="Proteomes" id="UP000070133"/>
    </source>
</evidence>
<evidence type="ECO:0000313" key="1">
    <source>
        <dbReference type="EMBL" id="KXT04853.1"/>
    </source>
</evidence>
<sequence>MVMVRKHGSLTKDEEINEASWVAARGAAVGAAKWGVFSILAGAAGYAFSPIYRGLTVQFKVFLQMSGMTAGAIIEADRRLIAHEVVMRNRKKIARDAAVWRAYEEDYQQLLDEAKAEAASKERVENIQKSK</sequence>
<dbReference type="PANTHER" id="PTHR39153">
    <property type="entry name" value="AGR244WP"/>
    <property type="match status" value="1"/>
</dbReference>
<dbReference type="AlphaFoldDB" id="A0A139HR39"/>
<dbReference type="InterPro" id="IPR038882">
    <property type="entry name" value="Rcf3"/>
</dbReference>
<dbReference type="Proteomes" id="UP000070133">
    <property type="component" value="Unassembled WGS sequence"/>
</dbReference>
<comment type="caution">
    <text evidence="1">The sequence shown here is derived from an EMBL/GenBank/DDBJ whole genome shotgun (WGS) entry which is preliminary data.</text>
</comment>
<dbReference type="PANTHER" id="PTHR39153:SF1">
    <property type="entry name" value="AGR244WP"/>
    <property type="match status" value="1"/>
</dbReference>
<reference evidence="1 2" key="1">
    <citation type="submission" date="2015-07" db="EMBL/GenBank/DDBJ databases">
        <title>Comparative genomics of the Sigatoka disease complex on banana suggests a link between parallel evolutionary changes in Pseudocercospora fijiensis and Pseudocercospora eumusae and increased virulence on the banana host.</title>
        <authorList>
            <person name="Chang T.-C."/>
            <person name="Salvucci A."/>
            <person name="Crous P.W."/>
            <person name="Stergiopoulos I."/>
        </authorList>
    </citation>
    <scope>NUCLEOTIDE SEQUENCE [LARGE SCALE GENOMIC DNA]</scope>
    <source>
        <strain evidence="1 2">CBS 114824</strain>
    </source>
</reference>
<name>A0A139HR39_9PEZI</name>
<dbReference type="OrthoDB" id="3979469at2759"/>
<dbReference type="EMBL" id="LFZN01000017">
    <property type="protein sequence ID" value="KXT04853.1"/>
    <property type="molecule type" value="Genomic_DNA"/>
</dbReference>
<proteinExistence type="predicted"/>
<accession>A0A139HR39</accession>
<gene>
    <name evidence="1" type="ORF">AC578_3482</name>
</gene>
<evidence type="ECO:0008006" key="3">
    <source>
        <dbReference type="Google" id="ProtNLM"/>
    </source>
</evidence>
<protein>
    <recommendedName>
        <fullName evidence="3">Imidazoleglycerol-phosphate dehydratase</fullName>
    </recommendedName>
</protein>
<keyword evidence="2" id="KW-1185">Reference proteome</keyword>